<dbReference type="PROSITE" id="PS00061">
    <property type="entry name" value="ADH_SHORT"/>
    <property type="match status" value="1"/>
</dbReference>
<dbReference type="CDD" id="cd05233">
    <property type="entry name" value="SDR_c"/>
    <property type="match status" value="1"/>
</dbReference>
<evidence type="ECO:0000313" key="6">
    <source>
        <dbReference type="Proteomes" id="UP000272015"/>
    </source>
</evidence>
<dbReference type="OrthoDB" id="517007at2"/>
<proteinExistence type="inferred from homology"/>
<dbReference type="InterPro" id="IPR036291">
    <property type="entry name" value="NAD(P)-bd_dom_sf"/>
</dbReference>
<dbReference type="PANTHER" id="PTHR43639:SF1">
    <property type="entry name" value="SHORT-CHAIN DEHYDROGENASE_REDUCTASE FAMILY PROTEIN"/>
    <property type="match status" value="1"/>
</dbReference>
<dbReference type="Pfam" id="PF13561">
    <property type="entry name" value="adh_short_C2"/>
    <property type="match status" value="1"/>
</dbReference>
<evidence type="ECO:0000256" key="3">
    <source>
        <dbReference type="SAM" id="MobiDB-lite"/>
    </source>
</evidence>
<name>A0A3A5N3M4_9MICO</name>
<dbReference type="EMBL" id="QZVS01000039">
    <property type="protein sequence ID" value="RJT91884.1"/>
    <property type="molecule type" value="Genomic_DNA"/>
</dbReference>
<keyword evidence="2" id="KW-0560">Oxidoreductase</keyword>
<feature type="region of interest" description="Disordered" evidence="3">
    <location>
        <begin position="244"/>
        <end position="271"/>
    </location>
</feature>
<dbReference type="PRINTS" id="PR00081">
    <property type="entry name" value="GDHRDH"/>
</dbReference>
<dbReference type="Gene3D" id="3.40.50.720">
    <property type="entry name" value="NAD(P)-binding Rossmann-like Domain"/>
    <property type="match status" value="1"/>
</dbReference>
<comment type="similarity">
    <text evidence="1">Belongs to the short-chain dehydrogenases/reductases (SDR) family.</text>
</comment>
<dbReference type="InterPro" id="IPR057326">
    <property type="entry name" value="KR_dom"/>
</dbReference>
<dbReference type="SMART" id="SM00822">
    <property type="entry name" value="PKS_KR"/>
    <property type="match status" value="1"/>
</dbReference>
<sequence length="271" mass="27903">MTEVPPYGVVVVTGATGGLGHVIVDGLIDDGHIVIAQFHTDAIGAQALRVAAEQKGGTCIPVQAELSTSAGAEAFVDAVAALLRKNESWRLRGLINNAALVLGPGFGSTTADLFDRYVAVNVRAPFLLTQALSSLMEDGSSIVNISSAGVTFSSPGDIIYVMTKAALEALTRHAAEPLARRGIRINAVVAGFTDNGHPGYKFAKVRDHLGAFAALGGIAEPEVISDAVRFLLSPASRRSTGSLLDVSGGSTLGVPRPGGSVRDLAQNHPSA</sequence>
<dbReference type="GO" id="GO:0016491">
    <property type="term" value="F:oxidoreductase activity"/>
    <property type="evidence" value="ECO:0007669"/>
    <property type="project" value="UniProtKB-KW"/>
</dbReference>
<protein>
    <submittedName>
        <fullName evidence="5">SDR family oxidoreductase</fullName>
    </submittedName>
</protein>
<dbReference type="Proteomes" id="UP000272015">
    <property type="component" value="Unassembled WGS sequence"/>
</dbReference>
<organism evidence="5 6">
    <name type="scientific">Cryobacterium melibiosiphilum</name>
    <dbReference type="NCBI Taxonomy" id="995039"/>
    <lineage>
        <taxon>Bacteria</taxon>
        <taxon>Bacillati</taxon>
        <taxon>Actinomycetota</taxon>
        <taxon>Actinomycetes</taxon>
        <taxon>Micrococcales</taxon>
        <taxon>Microbacteriaceae</taxon>
        <taxon>Cryobacterium</taxon>
    </lineage>
</organism>
<keyword evidence="6" id="KW-1185">Reference proteome</keyword>
<dbReference type="InterPro" id="IPR020904">
    <property type="entry name" value="Sc_DH/Rdtase_CS"/>
</dbReference>
<feature type="domain" description="Ketoreductase" evidence="4">
    <location>
        <begin position="8"/>
        <end position="192"/>
    </location>
</feature>
<comment type="caution">
    <text evidence="5">The sequence shown here is derived from an EMBL/GenBank/DDBJ whole genome shotgun (WGS) entry which is preliminary data.</text>
</comment>
<gene>
    <name evidence="5" type="ORF">D6T64_01160</name>
</gene>
<evidence type="ECO:0000256" key="1">
    <source>
        <dbReference type="ARBA" id="ARBA00006484"/>
    </source>
</evidence>
<evidence type="ECO:0000313" key="5">
    <source>
        <dbReference type="EMBL" id="RJT91884.1"/>
    </source>
</evidence>
<evidence type="ECO:0000259" key="4">
    <source>
        <dbReference type="SMART" id="SM00822"/>
    </source>
</evidence>
<reference evidence="5 6" key="1">
    <citation type="submission" date="2018-09" db="EMBL/GenBank/DDBJ databases">
        <title>Novel species of Cryobacterium.</title>
        <authorList>
            <person name="Liu Q."/>
            <person name="Xin Y.-H."/>
        </authorList>
    </citation>
    <scope>NUCLEOTIDE SEQUENCE [LARGE SCALE GENOMIC DNA]</scope>
    <source>
        <strain evidence="5 6">Hh39</strain>
    </source>
</reference>
<accession>A0A3A5N3M4</accession>
<dbReference type="RefSeq" id="WP_119970629.1">
    <property type="nucleotide sequence ID" value="NZ_JBHSQA010000036.1"/>
</dbReference>
<dbReference type="AlphaFoldDB" id="A0A3A5N3M4"/>
<dbReference type="InterPro" id="IPR002347">
    <property type="entry name" value="SDR_fam"/>
</dbReference>
<dbReference type="SUPFAM" id="SSF51735">
    <property type="entry name" value="NAD(P)-binding Rossmann-fold domains"/>
    <property type="match status" value="1"/>
</dbReference>
<dbReference type="PANTHER" id="PTHR43639">
    <property type="entry name" value="OXIDOREDUCTASE, SHORT-CHAIN DEHYDROGENASE/REDUCTASE FAMILY (AFU_ORTHOLOGUE AFUA_5G02870)"/>
    <property type="match status" value="1"/>
</dbReference>
<evidence type="ECO:0000256" key="2">
    <source>
        <dbReference type="ARBA" id="ARBA00023002"/>
    </source>
</evidence>